<sequence length="369" mass="41504">MKVLHISGAKAWGGNEQQLIYCIPALNSLGVENIVFGIKDTVLEKLCLSHHISFVPTKERKLTKFANFKQFKELVAIVKPDIIHLHTSNSLTFYVLSRLFLKLNAKIVFSKKAISASSSFISKFKYNSKGIDAIFCVSKSVENNFSEVLSNTNKKKLRVVPDCVPQSILHVKGKVNLKEKYNIDQSKLIVGNIANHTNAKDLTTFINTADYLVNELKRKDIVFFQIGEFSKLTQEYLNSIKEKNLEEFIIFTNKIEDASGLNTQFNIFLMTSQREGGPTSVLEAMYVGVPVVSTNVGIVPDVIKDGENGYITPIKDFKNLASKINLLLSNEKLKKDFIEKSKIVIENGYTASVIAEKTYDEYKKVINSK</sequence>
<dbReference type="Proteomes" id="UP000722625">
    <property type="component" value="Unassembled WGS sequence"/>
</dbReference>
<reference evidence="3 4" key="1">
    <citation type="journal article" date="2018" name="Int. J. Syst. Evol. Microbiol.">
        <title>Flavobacterium chryseum sp. nov. and Flavobacterium psychroterrae sp. nov., novel environmental bacteria isolated from Antarctica.</title>
        <authorList>
            <person name="Kralova S."/>
            <person name="Svec P."/>
            <person name="Busse H.J."/>
            <person name="Stankova E."/>
            <person name="Vaczi P."/>
            <person name="Sedlacek I."/>
        </authorList>
    </citation>
    <scope>NUCLEOTIDE SEQUENCE [LARGE SCALE GENOMIC DNA]</scope>
    <source>
        <strain evidence="3 4">CCM 8827</strain>
    </source>
</reference>
<dbReference type="CDD" id="cd03801">
    <property type="entry name" value="GT4_PimA-like"/>
    <property type="match status" value="1"/>
</dbReference>
<dbReference type="PANTHER" id="PTHR12526:SF627">
    <property type="entry name" value="D-RHAMNOSYLTRANSFERASE WBPZ"/>
    <property type="match status" value="1"/>
</dbReference>
<name>A0ABS5PFS3_9FLAO</name>
<gene>
    <name evidence="3" type="ORF">KHA90_18325</name>
</gene>
<feature type="domain" description="Glycosyltransferase subfamily 4-like N-terminal" evidence="2">
    <location>
        <begin position="12"/>
        <end position="164"/>
    </location>
</feature>
<organism evidence="3 4">
    <name type="scientific">Flavobacterium psychroterrae</name>
    <dbReference type="NCBI Taxonomy" id="2133767"/>
    <lineage>
        <taxon>Bacteria</taxon>
        <taxon>Pseudomonadati</taxon>
        <taxon>Bacteroidota</taxon>
        <taxon>Flavobacteriia</taxon>
        <taxon>Flavobacteriales</taxon>
        <taxon>Flavobacteriaceae</taxon>
        <taxon>Flavobacterium</taxon>
    </lineage>
</organism>
<dbReference type="Pfam" id="PF00534">
    <property type="entry name" value="Glycos_transf_1"/>
    <property type="match status" value="1"/>
</dbReference>
<proteinExistence type="predicted"/>
<dbReference type="Gene3D" id="3.40.50.2000">
    <property type="entry name" value="Glycogen Phosphorylase B"/>
    <property type="match status" value="2"/>
</dbReference>
<accession>A0ABS5PFS3</accession>
<evidence type="ECO:0000259" key="1">
    <source>
        <dbReference type="Pfam" id="PF00534"/>
    </source>
</evidence>
<evidence type="ECO:0000259" key="2">
    <source>
        <dbReference type="Pfam" id="PF13439"/>
    </source>
</evidence>
<dbReference type="PANTHER" id="PTHR12526">
    <property type="entry name" value="GLYCOSYLTRANSFERASE"/>
    <property type="match status" value="1"/>
</dbReference>
<dbReference type="EMBL" id="JAGYVZ010000019">
    <property type="protein sequence ID" value="MBS7232981.1"/>
    <property type="molecule type" value="Genomic_DNA"/>
</dbReference>
<evidence type="ECO:0000313" key="3">
    <source>
        <dbReference type="EMBL" id="MBS7232981.1"/>
    </source>
</evidence>
<feature type="domain" description="Glycosyl transferase family 1" evidence="1">
    <location>
        <begin position="177"/>
        <end position="342"/>
    </location>
</feature>
<comment type="caution">
    <text evidence="3">The sequence shown here is derived from an EMBL/GenBank/DDBJ whole genome shotgun (WGS) entry which is preliminary data.</text>
</comment>
<dbReference type="Pfam" id="PF13439">
    <property type="entry name" value="Glyco_transf_4"/>
    <property type="match status" value="1"/>
</dbReference>
<protein>
    <submittedName>
        <fullName evidence="3">Glycosyltransferase family 4 protein</fullName>
    </submittedName>
</protein>
<keyword evidence="4" id="KW-1185">Reference proteome</keyword>
<dbReference type="InterPro" id="IPR028098">
    <property type="entry name" value="Glyco_trans_4-like_N"/>
</dbReference>
<dbReference type="RefSeq" id="WP_213304251.1">
    <property type="nucleotide sequence ID" value="NZ_JAGYVZ010000019.1"/>
</dbReference>
<evidence type="ECO:0000313" key="4">
    <source>
        <dbReference type="Proteomes" id="UP000722625"/>
    </source>
</evidence>
<dbReference type="SUPFAM" id="SSF53756">
    <property type="entry name" value="UDP-Glycosyltransferase/glycogen phosphorylase"/>
    <property type="match status" value="1"/>
</dbReference>
<dbReference type="InterPro" id="IPR001296">
    <property type="entry name" value="Glyco_trans_1"/>
</dbReference>